<evidence type="ECO:0000256" key="8">
    <source>
        <dbReference type="ARBA" id="ARBA00046341"/>
    </source>
</evidence>
<dbReference type="PANTHER" id="PTHR21497:SF53">
    <property type="entry name" value="E3 UBIQUITIN-PROTEIN LIGASE PRT6"/>
    <property type="match status" value="1"/>
</dbReference>
<dbReference type="GO" id="GO:0005737">
    <property type="term" value="C:cytoplasm"/>
    <property type="evidence" value="ECO:0007669"/>
    <property type="project" value="TreeGrafter"/>
</dbReference>
<evidence type="ECO:0000256" key="4">
    <source>
        <dbReference type="ARBA" id="ARBA00022723"/>
    </source>
</evidence>
<dbReference type="GO" id="GO:0071596">
    <property type="term" value="P:ubiquitin-dependent protein catabolic process via the N-end rule pathway"/>
    <property type="evidence" value="ECO:0007669"/>
    <property type="project" value="UniProtKB-UniRule"/>
</dbReference>
<keyword evidence="6 10" id="KW-0833">Ubl conjugation pathway</keyword>
<reference evidence="12" key="1">
    <citation type="submission" date="2021-08" db="EMBL/GenBank/DDBJ databases">
        <title>WGS assembly of Ceratopteris richardii.</title>
        <authorList>
            <person name="Marchant D.B."/>
            <person name="Chen G."/>
            <person name="Jenkins J."/>
            <person name="Shu S."/>
            <person name="Leebens-Mack J."/>
            <person name="Grimwood J."/>
            <person name="Schmutz J."/>
            <person name="Soltis P."/>
            <person name="Soltis D."/>
            <person name="Chen Z.-H."/>
        </authorList>
    </citation>
    <scope>NUCLEOTIDE SEQUENCE</scope>
    <source>
        <strain evidence="12">Whitten #5841</strain>
        <tissue evidence="12">Leaf</tissue>
    </source>
</reference>
<evidence type="ECO:0000256" key="5">
    <source>
        <dbReference type="ARBA" id="ARBA00022771"/>
    </source>
</evidence>
<dbReference type="SMART" id="SM00396">
    <property type="entry name" value="ZnF_UBR1"/>
    <property type="match status" value="1"/>
</dbReference>
<evidence type="ECO:0000256" key="3">
    <source>
        <dbReference type="ARBA" id="ARBA00022679"/>
    </source>
</evidence>
<dbReference type="GO" id="GO:0008270">
    <property type="term" value="F:zinc ion binding"/>
    <property type="evidence" value="ECO:0007669"/>
    <property type="project" value="UniProtKB-UniRule"/>
</dbReference>
<keyword evidence="5 10" id="KW-0863">Zinc-finger</keyword>
<evidence type="ECO:0000313" key="12">
    <source>
        <dbReference type="EMBL" id="KAH7287183.1"/>
    </source>
</evidence>
<evidence type="ECO:0000256" key="7">
    <source>
        <dbReference type="ARBA" id="ARBA00022833"/>
    </source>
</evidence>
<feature type="zinc finger region" description="UBR-type" evidence="9">
    <location>
        <begin position="128"/>
        <end position="198"/>
    </location>
</feature>
<dbReference type="InterPro" id="IPR039164">
    <property type="entry name" value="UBR1-like"/>
</dbReference>
<evidence type="ECO:0000259" key="11">
    <source>
        <dbReference type="PROSITE" id="PS51157"/>
    </source>
</evidence>
<comment type="function">
    <text evidence="10">Ubiquitin ligase protein which is a component of the N-end rule pathway. Recognizes and binds to proteins bearing specific N-terminal residues that are destabilizing according to the N-end rule, leading to their ubiquitination and subsequent degradation.</text>
</comment>
<dbReference type="Gene3D" id="2.10.110.30">
    <property type="match status" value="1"/>
</dbReference>
<dbReference type="GO" id="GO:0000151">
    <property type="term" value="C:ubiquitin ligase complex"/>
    <property type="evidence" value="ECO:0007669"/>
    <property type="project" value="TreeGrafter"/>
</dbReference>
<feature type="domain" description="UBR-type" evidence="11">
    <location>
        <begin position="128"/>
        <end position="198"/>
    </location>
</feature>
<protein>
    <recommendedName>
        <fullName evidence="10">E3 ubiquitin-protein ligase</fullName>
        <ecNumber evidence="10">2.3.2.27</ecNumber>
    </recommendedName>
</protein>
<dbReference type="Proteomes" id="UP000825935">
    <property type="component" value="Chromosome 32"/>
</dbReference>
<comment type="similarity">
    <text evidence="8 10">Belongs to the E3 ubiquitin-protein ligase UBR1-like family.</text>
</comment>
<evidence type="ECO:0000256" key="6">
    <source>
        <dbReference type="ARBA" id="ARBA00022786"/>
    </source>
</evidence>
<organism evidence="12 13">
    <name type="scientific">Ceratopteris richardii</name>
    <name type="common">Triangle waterfern</name>
    <dbReference type="NCBI Taxonomy" id="49495"/>
    <lineage>
        <taxon>Eukaryota</taxon>
        <taxon>Viridiplantae</taxon>
        <taxon>Streptophyta</taxon>
        <taxon>Embryophyta</taxon>
        <taxon>Tracheophyta</taxon>
        <taxon>Polypodiopsida</taxon>
        <taxon>Polypodiidae</taxon>
        <taxon>Polypodiales</taxon>
        <taxon>Pteridineae</taxon>
        <taxon>Pteridaceae</taxon>
        <taxon>Parkerioideae</taxon>
        <taxon>Ceratopteris</taxon>
    </lineage>
</organism>
<keyword evidence="13" id="KW-1185">Reference proteome</keyword>
<dbReference type="PANTHER" id="PTHR21497">
    <property type="entry name" value="UBIQUITIN LIGASE E3 ALPHA-RELATED"/>
    <property type="match status" value="1"/>
</dbReference>
<dbReference type="EC" id="2.3.2.27" evidence="10"/>
<evidence type="ECO:0000256" key="1">
    <source>
        <dbReference type="ARBA" id="ARBA00000900"/>
    </source>
</evidence>
<dbReference type="OrthoDB" id="2020519at2759"/>
<dbReference type="Pfam" id="PF02207">
    <property type="entry name" value="zf-UBR"/>
    <property type="match status" value="1"/>
</dbReference>
<dbReference type="InterPro" id="IPR003126">
    <property type="entry name" value="Znf_UBR"/>
</dbReference>
<dbReference type="EMBL" id="CM035437">
    <property type="protein sequence ID" value="KAH7287182.1"/>
    <property type="molecule type" value="Genomic_DNA"/>
</dbReference>
<keyword evidence="4 10" id="KW-0479">Metal-binding</keyword>
<evidence type="ECO:0000313" key="13">
    <source>
        <dbReference type="Proteomes" id="UP000825935"/>
    </source>
</evidence>
<comment type="caution">
    <text evidence="12">The sequence shown here is derived from an EMBL/GenBank/DDBJ whole genome shotgun (WGS) entry which is preliminary data.</text>
</comment>
<dbReference type="GO" id="GO:0061630">
    <property type="term" value="F:ubiquitin protein ligase activity"/>
    <property type="evidence" value="ECO:0007669"/>
    <property type="project" value="UniProtKB-UniRule"/>
</dbReference>
<dbReference type="FunFam" id="2.10.110.30:FF:000002">
    <property type="entry name" value="Putative e3 ubiquitin-protein ligase ubr3"/>
    <property type="match status" value="1"/>
</dbReference>
<keyword evidence="7 10" id="KW-0862">Zinc</keyword>
<dbReference type="EMBL" id="CM035437">
    <property type="protein sequence ID" value="KAH7287183.1"/>
    <property type="molecule type" value="Genomic_DNA"/>
</dbReference>
<evidence type="ECO:0000256" key="2">
    <source>
        <dbReference type="ARBA" id="ARBA00004906"/>
    </source>
</evidence>
<gene>
    <name evidence="12" type="ORF">KP509_32G042600</name>
</gene>
<comment type="catalytic activity">
    <reaction evidence="1 10">
        <text>S-ubiquitinyl-[E2 ubiquitin-conjugating enzyme]-L-cysteine + [acceptor protein]-L-lysine = [E2 ubiquitin-conjugating enzyme]-L-cysteine + N(6)-ubiquitinyl-[acceptor protein]-L-lysine.</text>
        <dbReference type="EC" id="2.3.2.27"/>
    </reaction>
</comment>
<evidence type="ECO:0000256" key="10">
    <source>
        <dbReference type="RuleBase" id="RU366018"/>
    </source>
</evidence>
<keyword evidence="3 10" id="KW-0808">Transferase</keyword>
<dbReference type="PROSITE" id="PS51157">
    <property type="entry name" value="ZF_UBR"/>
    <property type="match status" value="1"/>
</dbReference>
<name>A0A8T2QV25_CERRI</name>
<dbReference type="CDD" id="cd19673">
    <property type="entry name" value="UBR-box_UBR3"/>
    <property type="match status" value="1"/>
</dbReference>
<accession>A0A8T2QV25</accession>
<comment type="pathway">
    <text evidence="2 10">Protein modification; protein ubiquitination.</text>
</comment>
<evidence type="ECO:0000256" key="9">
    <source>
        <dbReference type="PROSITE-ProRule" id="PRU00508"/>
    </source>
</evidence>
<dbReference type="GO" id="GO:0016567">
    <property type="term" value="P:protein ubiquitination"/>
    <property type="evidence" value="ECO:0007669"/>
    <property type="project" value="UniProtKB-UniRule"/>
</dbReference>
<dbReference type="AlphaFoldDB" id="A0A8T2QV25"/>
<sequence length="692" mass="77832">MEGKAFSTSSSRQTLPLPHEAWASVSHKKILIERLCRVGVPMSYLRNLEQGLLQFVEENKMVSEDVVRALMPSTEDVRIQGESETTRTWYEYEEGCKEGVVWAQWLMFGGDPKIRLKDLQQETGHVRGVCGAIWGSDDLAYRCRTCENDPTCAICVACFEPAKHINHDYSMIHTGGGCCDCGDITAWNESGFCSRHSGTIQAPFFPEDIGPNFELVMETLLSEWGNKLRRAASFPDELLERQSNYITRKVAILTSLPMIGMLLSFCNCSEPLMICSGDLIASEKLGLIGLFLKSEYFLSTEALDRLNELLFKLIGNPNFKRKFAETFIHYYPQFVQDELRQISGSINGDITRMHASLNNFPVQVFTVPTLTPHLVVDLKLLDMLLDTLKEAFISCSKGDPHQLIDSRQGPMHVYKRVVNDIQLVIRHTEVADYIAQERLDLLKSWIHLLSFAQTMDSQKRQTNSHTEEESESWITAFTLEALIAELHTLFIAATAKVNFVPFLEEASNRRWDIDEDATHVHAKIGRTSAGSDVSGKIGTSNMIVPMDDEKGSISLQSRGFSSCFGYDELTDTLPVAPCVPALLLWLISECSKVFITWFFIDEYRKSSRSSRLTVRLGGRTVHRNNVFPSRSRGKANSRRFDGSSAVEVASNLLSVTSIYLMSHGTSFKDSSLVCSNSGRHVAQKWRLCPSCM</sequence>
<proteinExistence type="inferred from homology"/>